<dbReference type="Pfam" id="PF00440">
    <property type="entry name" value="TetR_N"/>
    <property type="match status" value="1"/>
</dbReference>
<evidence type="ECO:0000313" key="7">
    <source>
        <dbReference type="EMBL" id="RNL86961.1"/>
    </source>
</evidence>
<evidence type="ECO:0000259" key="6">
    <source>
        <dbReference type="PROSITE" id="PS50977"/>
    </source>
</evidence>
<dbReference type="EMBL" id="RJMB01000002">
    <property type="protein sequence ID" value="RNL86961.1"/>
    <property type="molecule type" value="Genomic_DNA"/>
</dbReference>
<protein>
    <submittedName>
        <fullName evidence="7">TetR family transcriptional regulator</fullName>
    </submittedName>
</protein>
<dbReference type="Pfam" id="PF13977">
    <property type="entry name" value="TetR_C_6"/>
    <property type="match status" value="1"/>
</dbReference>
<sequence>MPKIVDHGRRRRELAEALWRVVARAGPSAVSIRTVATEAGWSAGALRHYFQTRDELLEFAIELTEERITRRVQERARVGGDEPVPERAAAFVEELLPLDERRRAEFRIWQAAGEDFRQAHDEGDRRRWATQRELYRSVALALYDDCSSDTARREQWVATWAEYLHVFCDGLATQLMFAPARMPPGEARDLLRRFLADVGRRAGAAAPER</sequence>
<keyword evidence="2" id="KW-0805">Transcription regulation</keyword>
<accession>A0A3N0EGP0</accession>
<evidence type="ECO:0000256" key="5">
    <source>
        <dbReference type="PROSITE-ProRule" id="PRU00335"/>
    </source>
</evidence>
<proteinExistence type="predicted"/>
<evidence type="ECO:0000313" key="8">
    <source>
        <dbReference type="Proteomes" id="UP000269198"/>
    </source>
</evidence>
<evidence type="ECO:0000256" key="1">
    <source>
        <dbReference type="ARBA" id="ARBA00022491"/>
    </source>
</evidence>
<name>A0A3N0EGP0_9ACTN</name>
<dbReference type="GO" id="GO:0000976">
    <property type="term" value="F:transcription cis-regulatory region binding"/>
    <property type="evidence" value="ECO:0007669"/>
    <property type="project" value="TreeGrafter"/>
</dbReference>
<dbReference type="InterPro" id="IPR039538">
    <property type="entry name" value="BetI_C"/>
</dbReference>
<feature type="domain" description="HTH tetR-type" evidence="6">
    <location>
        <begin position="8"/>
        <end position="68"/>
    </location>
</feature>
<dbReference type="InterPro" id="IPR009057">
    <property type="entry name" value="Homeodomain-like_sf"/>
</dbReference>
<reference evidence="7 8" key="1">
    <citation type="submission" date="2018-11" db="EMBL/GenBank/DDBJ databases">
        <title>The genome draft of YIM 96095.</title>
        <authorList>
            <person name="Tang S.-K."/>
            <person name="Chunyu W.-X."/>
            <person name="Feng Y.-Z."/>
        </authorList>
    </citation>
    <scope>NUCLEOTIDE SEQUENCE [LARGE SCALE GENOMIC DNA]</scope>
    <source>
        <strain evidence="7 8">YIM 96095</strain>
    </source>
</reference>
<dbReference type="InterPro" id="IPR050109">
    <property type="entry name" value="HTH-type_TetR-like_transc_reg"/>
</dbReference>
<organism evidence="7 8">
    <name type="scientific">Halostreptopolyspora alba</name>
    <dbReference type="NCBI Taxonomy" id="2487137"/>
    <lineage>
        <taxon>Bacteria</taxon>
        <taxon>Bacillati</taxon>
        <taxon>Actinomycetota</taxon>
        <taxon>Actinomycetes</taxon>
        <taxon>Streptosporangiales</taxon>
        <taxon>Nocardiopsidaceae</taxon>
        <taxon>Halostreptopolyspora</taxon>
    </lineage>
</organism>
<keyword evidence="8" id="KW-1185">Reference proteome</keyword>
<dbReference type="Proteomes" id="UP000269198">
    <property type="component" value="Unassembled WGS sequence"/>
</dbReference>
<dbReference type="Gene3D" id="1.10.357.10">
    <property type="entry name" value="Tetracycline Repressor, domain 2"/>
    <property type="match status" value="1"/>
</dbReference>
<keyword evidence="1" id="KW-0678">Repressor</keyword>
<evidence type="ECO:0000256" key="2">
    <source>
        <dbReference type="ARBA" id="ARBA00023015"/>
    </source>
</evidence>
<dbReference type="RefSeq" id="WP_123199789.1">
    <property type="nucleotide sequence ID" value="NZ_RJMB01000002.1"/>
</dbReference>
<dbReference type="InterPro" id="IPR001647">
    <property type="entry name" value="HTH_TetR"/>
</dbReference>
<evidence type="ECO:0000256" key="3">
    <source>
        <dbReference type="ARBA" id="ARBA00023125"/>
    </source>
</evidence>
<evidence type="ECO:0000256" key="4">
    <source>
        <dbReference type="ARBA" id="ARBA00023163"/>
    </source>
</evidence>
<dbReference type="AlphaFoldDB" id="A0A3N0EGP0"/>
<dbReference type="InterPro" id="IPR036271">
    <property type="entry name" value="Tet_transcr_reg_TetR-rel_C_sf"/>
</dbReference>
<dbReference type="PROSITE" id="PS50977">
    <property type="entry name" value="HTH_TETR_2"/>
    <property type="match status" value="1"/>
</dbReference>
<keyword evidence="3 5" id="KW-0238">DNA-binding</keyword>
<keyword evidence="4" id="KW-0804">Transcription</keyword>
<dbReference type="PANTHER" id="PTHR30055:SF234">
    <property type="entry name" value="HTH-TYPE TRANSCRIPTIONAL REGULATOR BETI"/>
    <property type="match status" value="1"/>
</dbReference>
<dbReference type="PANTHER" id="PTHR30055">
    <property type="entry name" value="HTH-TYPE TRANSCRIPTIONAL REGULATOR RUTR"/>
    <property type="match status" value="1"/>
</dbReference>
<feature type="DNA-binding region" description="H-T-H motif" evidence="5">
    <location>
        <begin position="31"/>
        <end position="50"/>
    </location>
</feature>
<gene>
    <name evidence="7" type="ORF">EFW17_03620</name>
</gene>
<dbReference type="SUPFAM" id="SSF48498">
    <property type="entry name" value="Tetracyclin repressor-like, C-terminal domain"/>
    <property type="match status" value="1"/>
</dbReference>
<dbReference type="OrthoDB" id="9816296at2"/>
<dbReference type="GO" id="GO:0003700">
    <property type="term" value="F:DNA-binding transcription factor activity"/>
    <property type="evidence" value="ECO:0007669"/>
    <property type="project" value="TreeGrafter"/>
</dbReference>
<comment type="caution">
    <text evidence="7">The sequence shown here is derived from an EMBL/GenBank/DDBJ whole genome shotgun (WGS) entry which is preliminary data.</text>
</comment>
<dbReference type="SUPFAM" id="SSF46689">
    <property type="entry name" value="Homeodomain-like"/>
    <property type="match status" value="1"/>
</dbReference>